<dbReference type="InterPro" id="IPR036284">
    <property type="entry name" value="GGL_sf"/>
</dbReference>
<name>A0A197K6C9_9FUNG</name>
<dbReference type="GO" id="GO:0005834">
    <property type="term" value="C:heterotrimeric G-protein complex"/>
    <property type="evidence" value="ECO:0007669"/>
    <property type="project" value="TreeGrafter"/>
</dbReference>
<evidence type="ECO:0000256" key="3">
    <source>
        <dbReference type="ARBA" id="ARBA00011581"/>
    </source>
</evidence>
<keyword evidence="8" id="KW-0807">Transducer</keyword>
<protein>
    <recommendedName>
        <fullName evidence="4">Guanine nucleotide-binding protein subunit gamma</fullName>
    </recommendedName>
</protein>
<dbReference type="GO" id="GO:0031681">
    <property type="term" value="F:G-protein beta-subunit binding"/>
    <property type="evidence" value="ECO:0007669"/>
    <property type="project" value="InterPro"/>
</dbReference>
<dbReference type="Pfam" id="PF00631">
    <property type="entry name" value="G-gamma"/>
    <property type="match status" value="1"/>
</dbReference>
<evidence type="ECO:0000256" key="5">
    <source>
        <dbReference type="ARBA" id="ARBA00022481"/>
    </source>
</evidence>
<dbReference type="Proteomes" id="UP000078512">
    <property type="component" value="Unassembled WGS sequence"/>
</dbReference>
<dbReference type="FunFam" id="4.10.260.10:FF:000003">
    <property type="entry name" value="G-protein complex gamma subunit Ste18/GpgA"/>
    <property type="match status" value="1"/>
</dbReference>
<gene>
    <name evidence="12" type="ORF">K457DRAFT_70344</name>
</gene>
<keyword evidence="7" id="KW-0564">Palmitate</keyword>
<evidence type="ECO:0000256" key="1">
    <source>
        <dbReference type="ARBA" id="ARBA00004170"/>
    </source>
</evidence>
<comment type="subunit">
    <text evidence="3">G proteins are composed of 3 units, alpha, beta and gamma.</text>
</comment>
<comment type="subcellular location">
    <subcellularLocation>
        <location evidence="1">Membrane</location>
        <topology evidence="1">Peripheral membrane protein</topology>
    </subcellularLocation>
</comment>
<sequence length="81" mass="9375">MNSHLHSPMTTEARLQRQLEHNRKLREQFERNRISVSQASILLIQYCQTQRDMLIPTVWGDLDVKDDPFEAKTAGCGCSVM</sequence>
<dbReference type="PANTHER" id="PTHR28189">
    <property type="entry name" value="GUANINE NUCLEOTIDE-BINDING PROTEIN SUBUNIT GAMMA"/>
    <property type="match status" value="1"/>
</dbReference>
<evidence type="ECO:0000313" key="13">
    <source>
        <dbReference type="Proteomes" id="UP000078512"/>
    </source>
</evidence>
<evidence type="ECO:0000259" key="11">
    <source>
        <dbReference type="PROSITE" id="PS50058"/>
    </source>
</evidence>
<evidence type="ECO:0000256" key="8">
    <source>
        <dbReference type="ARBA" id="ARBA00023224"/>
    </source>
</evidence>
<evidence type="ECO:0000313" key="12">
    <source>
        <dbReference type="EMBL" id="OAQ32723.1"/>
    </source>
</evidence>
<dbReference type="EMBL" id="KV442024">
    <property type="protein sequence ID" value="OAQ32723.1"/>
    <property type="molecule type" value="Genomic_DNA"/>
</dbReference>
<evidence type="ECO:0000256" key="2">
    <source>
        <dbReference type="ARBA" id="ARBA00007431"/>
    </source>
</evidence>
<keyword evidence="9" id="KW-0449">Lipoprotein</keyword>
<dbReference type="PANTHER" id="PTHR28189:SF1">
    <property type="entry name" value="GUANINE NUCLEOTIDE-BINDING PROTEIN SUBUNIT GAMMA"/>
    <property type="match status" value="1"/>
</dbReference>
<evidence type="ECO:0000256" key="7">
    <source>
        <dbReference type="ARBA" id="ARBA00023139"/>
    </source>
</evidence>
<dbReference type="Gene3D" id="4.10.260.10">
    <property type="entry name" value="Transducin (heterotrimeric G protein), gamma chain"/>
    <property type="match status" value="1"/>
</dbReference>
<accession>A0A197K6C9</accession>
<dbReference type="GO" id="GO:0007186">
    <property type="term" value="P:G protein-coupled receptor signaling pathway"/>
    <property type="evidence" value="ECO:0007669"/>
    <property type="project" value="InterPro"/>
</dbReference>
<proteinExistence type="inferred from homology"/>
<dbReference type="SMART" id="SM01224">
    <property type="entry name" value="G_gamma"/>
    <property type="match status" value="1"/>
</dbReference>
<dbReference type="STRING" id="1314771.A0A197K6C9"/>
<reference evidence="12 13" key="1">
    <citation type="submission" date="2016-05" db="EMBL/GenBank/DDBJ databases">
        <title>Genome sequencing reveals origins of a unique bacterial endosymbiosis in the earliest lineages of terrestrial Fungi.</title>
        <authorList>
            <consortium name="DOE Joint Genome Institute"/>
            <person name="Uehling J."/>
            <person name="Gryganskyi A."/>
            <person name="Hameed K."/>
            <person name="Tschaplinski T."/>
            <person name="Misztal P."/>
            <person name="Wu S."/>
            <person name="Desiro A."/>
            <person name="Vande Pol N."/>
            <person name="Du Z.-Y."/>
            <person name="Zienkiewicz A."/>
            <person name="Zienkiewicz K."/>
            <person name="Morin E."/>
            <person name="Tisserant E."/>
            <person name="Splivallo R."/>
            <person name="Hainaut M."/>
            <person name="Henrissat B."/>
            <person name="Ohm R."/>
            <person name="Kuo A."/>
            <person name="Yan J."/>
            <person name="Lipzen A."/>
            <person name="Nolan M."/>
            <person name="Labutti K."/>
            <person name="Barry K."/>
            <person name="Goldstein A."/>
            <person name="Labbe J."/>
            <person name="Schadt C."/>
            <person name="Tuskan G."/>
            <person name="Grigoriev I."/>
            <person name="Martin F."/>
            <person name="Vilgalys R."/>
            <person name="Bonito G."/>
        </authorList>
    </citation>
    <scope>NUCLEOTIDE SEQUENCE [LARGE SCALE GENOMIC DNA]</scope>
    <source>
        <strain evidence="12 13">AG-77</strain>
    </source>
</reference>
<keyword evidence="5" id="KW-0488">Methylation</keyword>
<keyword evidence="13" id="KW-1185">Reference proteome</keyword>
<evidence type="ECO:0000256" key="9">
    <source>
        <dbReference type="ARBA" id="ARBA00023288"/>
    </source>
</evidence>
<dbReference type="InterPro" id="IPR041848">
    <property type="entry name" value="Ste18_fungal"/>
</dbReference>
<dbReference type="GO" id="GO:0000750">
    <property type="term" value="P:pheromone-dependent signal transduction involved in conjugation with cellular fusion"/>
    <property type="evidence" value="ECO:0007669"/>
    <property type="project" value="InterPro"/>
</dbReference>
<feature type="domain" description="G protein gamma" evidence="11">
    <location>
        <begin position="24"/>
        <end position="81"/>
    </location>
</feature>
<keyword evidence="10" id="KW-0636">Prenylation</keyword>
<comment type="similarity">
    <text evidence="2">Belongs to the G protein gamma family.</text>
</comment>
<dbReference type="PROSITE" id="PS50058">
    <property type="entry name" value="G_PROTEIN_GAMMA"/>
    <property type="match status" value="1"/>
</dbReference>
<evidence type="ECO:0000256" key="6">
    <source>
        <dbReference type="ARBA" id="ARBA00023136"/>
    </source>
</evidence>
<evidence type="ECO:0000256" key="4">
    <source>
        <dbReference type="ARBA" id="ARBA00016111"/>
    </source>
</evidence>
<dbReference type="AlphaFoldDB" id="A0A197K6C9"/>
<organism evidence="12 13">
    <name type="scientific">Linnemannia elongata AG-77</name>
    <dbReference type="NCBI Taxonomy" id="1314771"/>
    <lineage>
        <taxon>Eukaryota</taxon>
        <taxon>Fungi</taxon>
        <taxon>Fungi incertae sedis</taxon>
        <taxon>Mucoromycota</taxon>
        <taxon>Mortierellomycotina</taxon>
        <taxon>Mortierellomycetes</taxon>
        <taxon>Mortierellales</taxon>
        <taxon>Mortierellaceae</taxon>
        <taxon>Linnemannia</taxon>
    </lineage>
</organism>
<dbReference type="InterPro" id="IPR015898">
    <property type="entry name" value="G-protein_gamma-like_dom"/>
</dbReference>
<dbReference type="OrthoDB" id="19232at2759"/>
<evidence type="ECO:0000256" key="10">
    <source>
        <dbReference type="ARBA" id="ARBA00023289"/>
    </source>
</evidence>
<keyword evidence="6" id="KW-0472">Membrane</keyword>
<dbReference type="SUPFAM" id="SSF48670">
    <property type="entry name" value="Transducin (heterotrimeric G protein), gamma chain"/>
    <property type="match status" value="1"/>
</dbReference>